<reference evidence="1 2" key="1">
    <citation type="submission" date="2013-07" db="EMBL/GenBank/DDBJ databases">
        <title>Completed genome of Sphingomonas sanxanigenens NX02.</title>
        <authorList>
            <person name="Ma T."/>
            <person name="Huang H."/>
            <person name="Wu M."/>
            <person name="Li X."/>
            <person name="Li G."/>
        </authorList>
    </citation>
    <scope>NUCLEOTIDE SEQUENCE [LARGE SCALE GENOMIC DNA]</scope>
    <source>
        <strain evidence="1 2">NX02</strain>
    </source>
</reference>
<protein>
    <submittedName>
        <fullName evidence="1">Uncharacterized protein</fullName>
    </submittedName>
</protein>
<proteinExistence type="predicted"/>
<sequence length="55" mass="6103">MPIALVRIGLPIHGKNAGGVGRAGFRINIGHRCARRIIPQYGYDSLYMVVNLCYM</sequence>
<gene>
    <name evidence="1" type="ORF">NX02_20275</name>
</gene>
<dbReference type="AlphaFoldDB" id="W0AGP4"/>
<evidence type="ECO:0000313" key="2">
    <source>
        <dbReference type="Proteomes" id="UP000018851"/>
    </source>
</evidence>
<keyword evidence="2" id="KW-1185">Reference proteome</keyword>
<dbReference type="STRING" id="1123269.NX02_20275"/>
<dbReference type="HOGENOM" id="CLU_3030100_0_0_5"/>
<dbReference type="EMBL" id="CP006644">
    <property type="protein sequence ID" value="AHE55712.1"/>
    <property type="molecule type" value="Genomic_DNA"/>
</dbReference>
<dbReference type="KEGG" id="ssan:NX02_20275"/>
<accession>W0AGP4</accession>
<name>W0AGP4_9SPHN</name>
<organism evidence="1 2">
    <name type="scientific">Sphingomonas sanxanigenens DSM 19645 = NX02</name>
    <dbReference type="NCBI Taxonomy" id="1123269"/>
    <lineage>
        <taxon>Bacteria</taxon>
        <taxon>Pseudomonadati</taxon>
        <taxon>Pseudomonadota</taxon>
        <taxon>Alphaproteobacteria</taxon>
        <taxon>Sphingomonadales</taxon>
        <taxon>Sphingomonadaceae</taxon>
        <taxon>Sphingomonas</taxon>
    </lineage>
</organism>
<evidence type="ECO:0000313" key="1">
    <source>
        <dbReference type="EMBL" id="AHE55712.1"/>
    </source>
</evidence>
<dbReference type="Proteomes" id="UP000018851">
    <property type="component" value="Chromosome"/>
</dbReference>